<accession>A0AAP2QBL8</accession>
<sequence>LLLVTNVLNSDSELLVAGEPREMVTEAFKVKLENDRAFLPGVVSRKKQIVSQLTEALEK</sequence>
<feature type="non-terminal residue" evidence="2">
    <location>
        <position position="1"/>
    </location>
</feature>
<protein>
    <recommendedName>
        <fullName evidence="1">DHHA2 domain-containing protein</fullName>
    </recommendedName>
</protein>
<dbReference type="Gene3D" id="3.10.310.20">
    <property type="entry name" value="DHHA2 domain"/>
    <property type="match status" value="1"/>
</dbReference>
<feature type="domain" description="DHHA2" evidence="1">
    <location>
        <begin position="1"/>
        <end position="56"/>
    </location>
</feature>
<name>A0AAP2QBL8_PARDI</name>
<dbReference type="GO" id="GO:0005737">
    <property type="term" value="C:cytoplasm"/>
    <property type="evidence" value="ECO:0007669"/>
    <property type="project" value="InterPro"/>
</dbReference>
<gene>
    <name evidence="2" type="ORF">LI194_21980</name>
</gene>
<dbReference type="EMBL" id="JAJCNI010000117">
    <property type="protein sequence ID" value="MCB6520449.1"/>
    <property type="molecule type" value="Genomic_DNA"/>
</dbReference>
<comment type="caution">
    <text evidence="2">The sequence shown here is derived from an EMBL/GenBank/DDBJ whole genome shotgun (WGS) entry which is preliminary data.</text>
</comment>
<organism evidence="2 3">
    <name type="scientific">Parabacteroides distasonis</name>
    <dbReference type="NCBI Taxonomy" id="823"/>
    <lineage>
        <taxon>Bacteria</taxon>
        <taxon>Pseudomonadati</taxon>
        <taxon>Bacteroidota</taxon>
        <taxon>Bacteroidia</taxon>
        <taxon>Bacteroidales</taxon>
        <taxon>Tannerellaceae</taxon>
        <taxon>Parabacteroides</taxon>
    </lineage>
</organism>
<evidence type="ECO:0000259" key="1">
    <source>
        <dbReference type="Pfam" id="PF02833"/>
    </source>
</evidence>
<dbReference type="GO" id="GO:0016462">
    <property type="term" value="F:pyrophosphatase activity"/>
    <property type="evidence" value="ECO:0007669"/>
    <property type="project" value="InterPro"/>
</dbReference>
<dbReference type="Pfam" id="PF02833">
    <property type="entry name" value="DHHA2"/>
    <property type="match status" value="1"/>
</dbReference>
<dbReference type="RefSeq" id="WP_227170007.1">
    <property type="nucleotide sequence ID" value="NZ_JAJCNI010000117.1"/>
</dbReference>
<reference evidence="2" key="1">
    <citation type="submission" date="2021-10" db="EMBL/GenBank/DDBJ databases">
        <title>Collection of gut derived symbiotic bacterial strains cultured from healthy donors.</title>
        <authorList>
            <person name="Lin H."/>
            <person name="Littmann E."/>
            <person name="Kohout C."/>
            <person name="Pamer E.G."/>
        </authorList>
    </citation>
    <scope>NUCLEOTIDE SEQUENCE</scope>
    <source>
        <strain evidence="2">DFI.2.94</strain>
    </source>
</reference>
<dbReference type="Proteomes" id="UP001198806">
    <property type="component" value="Unassembled WGS sequence"/>
</dbReference>
<dbReference type="SUPFAM" id="SSF64182">
    <property type="entry name" value="DHH phosphoesterases"/>
    <property type="match status" value="1"/>
</dbReference>
<dbReference type="AlphaFoldDB" id="A0AAP2QBL8"/>
<proteinExistence type="predicted"/>
<dbReference type="InterPro" id="IPR038222">
    <property type="entry name" value="DHHA2_dom_sf"/>
</dbReference>
<evidence type="ECO:0000313" key="2">
    <source>
        <dbReference type="EMBL" id="MCB6520449.1"/>
    </source>
</evidence>
<dbReference type="InterPro" id="IPR004097">
    <property type="entry name" value="DHHA2"/>
</dbReference>
<evidence type="ECO:0000313" key="3">
    <source>
        <dbReference type="Proteomes" id="UP001198806"/>
    </source>
</evidence>
<dbReference type="InterPro" id="IPR038763">
    <property type="entry name" value="DHH_sf"/>
</dbReference>